<evidence type="ECO:0000313" key="2">
    <source>
        <dbReference type="Proteomes" id="UP000001312"/>
    </source>
</evidence>
<name>A7F9G6_SCLS1</name>
<dbReference type="AlphaFoldDB" id="A7F9G6"/>
<keyword evidence="2" id="KW-1185">Reference proteome</keyword>
<protein>
    <submittedName>
        <fullName evidence="1">Uncharacterized protein</fullName>
    </submittedName>
</protein>
<gene>
    <name evidence="1" type="ORF">SS1G_14247</name>
</gene>
<dbReference type="RefSeq" id="XP_001584792.1">
    <property type="nucleotide sequence ID" value="XM_001584742.1"/>
</dbReference>
<dbReference type="EMBL" id="CH476651">
    <property type="protein sequence ID" value="EDO00377.1"/>
    <property type="molecule type" value="Genomic_DNA"/>
</dbReference>
<sequence>MDVDVAMGTKSEKEMKSNIQWEIYVGDFILDLDVQHGLGDSRLAWMKNRPIDGSSEDRRCTQNTTIVRVTLNNMVPKNQ</sequence>
<dbReference type="HOGENOM" id="CLU_2607468_0_0_1"/>
<evidence type="ECO:0000313" key="1">
    <source>
        <dbReference type="EMBL" id="EDO00377.1"/>
    </source>
</evidence>
<dbReference type="InParanoid" id="A7F9G6"/>
<dbReference type="KEGG" id="ssl:SS1G_14247"/>
<dbReference type="Proteomes" id="UP000001312">
    <property type="component" value="Unassembled WGS sequence"/>
</dbReference>
<organism evidence="1 2">
    <name type="scientific">Sclerotinia sclerotiorum (strain ATCC 18683 / 1980 / Ss-1)</name>
    <name type="common">White mold</name>
    <name type="synonym">Whetzelinia sclerotiorum</name>
    <dbReference type="NCBI Taxonomy" id="665079"/>
    <lineage>
        <taxon>Eukaryota</taxon>
        <taxon>Fungi</taxon>
        <taxon>Dikarya</taxon>
        <taxon>Ascomycota</taxon>
        <taxon>Pezizomycotina</taxon>
        <taxon>Leotiomycetes</taxon>
        <taxon>Helotiales</taxon>
        <taxon>Sclerotiniaceae</taxon>
        <taxon>Sclerotinia</taxon>
    </lineage>
</organism>
<accession>A7F9G6</accession>
<dbReference type="GeneID" id="5480872"/>
<proteinExistence type="predicted"/>
<reference evidence="2" key="1">
    <citation type="journal article" date="2011" name="PLoS Genet.">
        <title>Genomic analysis of the necrotrophic fungal pathogens Sclerotinia sclerotiorum and Botrytis cinerea.</title>
        <authorList>
            <person name="Amselem J."/>
            <person name="Cuomo C.A."/>
            <person name="van Kan J.A."/>
            <person name="Viaud M."/>
            <person name="Benito E.P."/>
            <person name="Couloux A."/>
            <person name="Coutinho P.M."/>
            <person name="de Vries R.P."/>
            <person name="Dyer P.S."/>
            <person name="Fillinger S."/>
            <person name="Fournier E."/>
            <person name="Gout L."/>
            <person name="Hahn M."/>
            <person name="Kohn L."/>
            <person name="Lapalu N."/>
            <person name="Plummer K.M."/>
            <person name="Pradier J.M."/>
            <person name="Quevillon E."/>
            <person name="Sharon A."/>
            <person name="Simon A."/>
            <person name="ten Have A."/>
            <person name="Tudzynski B."/>
            <person name="Tudzynski P."/>
            <person name="Wincker P."/>
            <person name="Andrew M."/>
            <person name="Anthouard V."/>
            <person name="Beever R.E."/>
            <person name="Beffa R."/>
            <person name="Benoit I."/>
            <person name="Bouzid O."/>
            <person name="Brault B."/>
            <person name="Chen Z."/>
            <person name="Choquer M."/>
            <person name="Collemare J."/>
            <person name="Cotton P."/>
            <person name="Danchin E.G."/>
            <person name="Da Silva C."/>
            <person name="Gautier A."/>
            <person name="Giraud C."/>
            <person name="Giraud T."/>
            <person name="Gonzalez C."/>
            <person name="Grossetete S."/>
            <person name="Guldener U."/>
            <person name="Henrissat B."/>
            <person name="Howlett B.J."/>
            <person name="Kodira C."/>
            <person name="Kretschmer M."/>
            <person name="Lappartient A."/>
            <person name="Leroch M."/>
            <person name="Levis C."/>
            <person name="Mauceli E."/>
            <person name="Neuveglise C."/>
            <person name="Oeser B."/>
            <person name="Pearson M."/>
            <person name="Poulain J."/>
            <person name="Poussereau N."/>
            <person name="Quesneville H."/>
            <person name="Rascle C."/>
            <person name="Schumacher J."/>
            <person name="Segurens B."/>
            <person name="Sexton A."/>
            <person name="Silva E."/>
            <person name="Sirven C."/>
            <person name="Soanes D.M."/>
            <person name="Talbot N.J."/>
            <person name="Templeton M."/>
            <person name="Yandava C."/>
            <person name="Yarden O."/>
            <person name="Zeng Q."/>
            <person name="Rollins J.A."/>
            <person name="Lebrun M.H."/>
            <person name="Dickman M."/>
        </authorList>
    </citation>
    <scope>NUCLEOTIDE SEQUENCE [LARGE SCALE GENOMIC DNA]</scope>
    <source>
        <strain evidence="2">ATCC 18683 / 1980 / Ss-1</strain>
    </source>
</reference>